<dbReference type="Pfam" id="PF19044">
    <property type="entry name" value="P-loop_TraG"/>
    <property type="match status" value="1"/>
</dbReference>
<gene>
    <name evidence="3" type="ORF">KL86DYS2_20063</name>
</gene>
<accession>A0A212KFI5</accession>
<dbReference type="PANTHER" id="PTHR38467">
    <property type="match status" value="1"/>
</dbReference>
<name>A0A212KFI5_9BACT</name>
<evidence type="ECO:0000259" key="1">
    <source>
        <dbReference type="Pfam" id="PF12991"/>
    </source>
</evidence>
<dbReference type="SUPFAM" id="SSF52540">
    <property type="entry name" value="P-loop containing nucleoside triphosphate hydrolases"/>
    <property type="match status" value="1"/>
</dbReference>
<dbReference type="AlphaFoldDB" id="A0A212KFI5"/>
<sequence>MRNTLSAATLESKFPLLAVEHDCILSKDADITVTYRVELPELFTVTSPEYEAIHASWAKAMKVLPNYSIIHRQDWFVEEKYEPQVQKEDISFLSRSFERHFNERPFLNHTSYLYLTKTSKERAKQQSSYTALTRGFIVPKEMQDKETAQKFLESVGQFERIINDSGFIKLVRLTTDEIVGTKDEAGIIEKYFSLSQEETTCLKDMALGAGEMKVGDKYLCLHTLSDVEDLPGKVETDTRYERLSTDRSDCRLSFAAPIGVLLTCNHIVNQYIFIDDHVANLKQFEKQARNMHSLSRYSRGNQINKQWIEDYLNEAHSFGLTSVRCHVNVIAWSEDKEELSRIKNDVGSQLALMECKPRHNTVDTPTLFWAGIPGNQGDFPSEESFYTFIEQALCFFVEETNYKSSPSPFGIKMVDRVTGKPLHVDISDLPMKKGIITNRNKFVFGPSGSGKSFFMNHMVRQYWEQGTHVVLVDTGNSYQGLCEIIRSKTKGEDGIYFTYTEEKPISFNPFYTDDNQFDVEKKYSLKTLLLTLWKSDDDKITKTESGELGSAVDEYIKKIQHDSSIRPSFNTFYEFMKYEYKAELESREIEVGKEEFNINNFLTTLRQYYRGGRFDFLLNSDKELDLLNKRFIVFEIDQIKENKELFPIVTIIIMEAFINKMRRLKGIRKQLIVEEAWKALSSPNMADYLKYMYKTVRKFFGEAIVVTQEVDDIISSPIVKEAIINNSDCKILLDQRKYMNKFDSIQALLGLTEKEKAQILSINMSNNPGRIYKEVWIGLGGMQSAVYATEVSTEEYLTFTTEETEKMEVLQLADKLGGDIEQAIRQLAESKRGG</sequence>
<evidence type="ECO:0008006" key="4">
    <source>
        <dbReference type="Google" id="ProtNLM"/>
    </source>
</evidence>
<protein>
    <recommendedName>
        <fullName evidence="4">TraG family conjugative transposon ATPase</fullName>
    </recommendedName>
</protein>
<dbReference type="PANTHER" id="PTHR38467:SF1">
    <property type="entry name" value="CONJUGATIVE TRANSFER: ASSEMBLY"/>
    <property type="match status" value="1"/>
</dbReference>
<dbReference type="InterPro" id="IPR024451">
    <property type="entry name" value="TraG_N_Bacteroidetes"/>
</dbReference>
<dbReference type="InterPro" id="IPR027417">
    <property type="entry name" value="P-loop_NTPase"/>
</dbReference>
<dbReference type="Gene3D" id="1.10.8.730">
    <property type="match status" value="1"/>
</dbReference>
<feature type="domain" description="TraG P-loop" evidence="2">
    <location>
        <begin position="410"/>
        <end position="830"/>
    </location>
</feature>
<dbReference type="NCBIfam" id="TIGR03783">
    <property type="entry name" value="Bac_Flav_CT_G"/>
    <property type="match status" value="1"/>
</dbReference>
<dbReference type="Pfam" id="PF12991">
    <property type="entry name" value="DUF3875"/>
    <property type="match status" value="1"/>
</dbReference>
<evidence type="ECO:0000313" key="3">
    <source>
        <dbReference type="EMBL" id="SBW10388.1"/>
    </source>
</evidence>
<dbReference type="InterPro" id="IPR043964">
    <property type="entry name" value="P-loop_TraG"/>
</dbReference>
<evidence type="ECO:0000259" key="2">
    <source>
        <dbReference type="Pfam" id="PF19044"/>
    </source>
</evidence>
<dbReference type="InterPro" id="IPR053155">
    <property type="entry name" value="F-pilin_assembly_TraC"/>
</dbReference>
<organism evidence="3">
    <name type="scientific">uncultured Dysgonomonas sp</name>
    <dbReference type="NCBI Taxonomy" id="206096"/>
    <lineage>
        <taxon>Bacteria</taxon>
        <taxon>Pseudomonadati</taxon>
        <taxon>Bacteroidota</taxon>
        <taxon>Bacteroidia</taxon>
        <taxon>Bacteroidales</taxon>
        <taxon>Dysgonomonadaceae</taxon>
        <taxon>Dysgonomonas</taxon>
        <taxon>environmental samples</taxon>
    </lineage>
</organism>
<dbReference type="Gene3D" id="3.40.50.300">
    <property type="entry name" value="P-loop containing nucleotide triphosphate hydrolases"/>
    <property type="match status" value="1"/>
</dbReference>
<feature type="domain" description="TraG N-terminal Bacteroidetes" evidence="1">
    <location>
        <begin position="3"/>
        <end position="55"/>
    </location>
</feature>
<proteinExistence type="predicted"/>
<reference evidence="3" key="1">
    <citation type="submission" date="2016-04" db="EMBL/GenBank/DDBJ databases">
        <authorList>
            <person name="Evans L.H."/>
            <person name="Alamgir A."/>
            <person name="Owens N."/>
            <person name="Weber N.D."/>
            <person name="Virtaneva K."/>
            <person name="Barbian K."/>
            <person name="Babar A."/>
            <person name="Rosenke K."/>
        </authorList>
    </citation>
    <scope>NUCLEOTIDE SEQUENCE</scope>
    <source>
        <strain evidence="3">86-2</strain>
    </source>
</reference>
<dbReference type="EMBL" id="FLUL01000002">
    <property type="protein sequence ID" value="SBW10388.1"/>
    <property type="molecule type" value="Genomic_DNA"/>
</dbReference>
<dbReference type="InterPro" id="IPR022509">
    <property type="entry name" value="Conjugation_ATPase_TraG"/>
</dbReference>
<dbReference type="RefSeq" id="WP_296952622.1">
    <property type="nucleotide sequence ID" value="NZ_LT599021.1"/>
</dbReference>